<dbReference type="HOGENOM" id="CLU_554635_0_0_1"/>
<sequence length="552" mass="63239">MWRLVAKPERRNFFMEDDIAYTEDRVPIRRVAFNCTASVPQTHLRLHFISLGEITEITYERPDIKGTMLFERATSAARALYRQEHRVLGRKVYLMACGSAQQPQYDGGKVSGYKLPLLDDVLRMLVTDYLPLEARLTFAATCRRFEEIYTLESKRRGRVLDMAEVGQLTEWGIDQLMRLSGSHIRELRGGPLPLNWPHLKCLAERLGPNCPALKIVHLNEVPLSSPHMFLLFQRAEGLRNVTELSLRRCGLTDQDLPAFHPMGLLFKLDLLGNTGLNGSSLHRLPPSLQVLVLTRCENLDPGNLYKLGCLPELRELRCSMIRYRNLQQDWFEFEDVITVDMDAVYDSVARNCPGLEILEITECPYLDEEEIGGLPRLQRLVLKALPLEPEPYSVKVDLMRKLAERNVLQHLQLGKAGPNYVPSDSLEAISRMTRLRTLVMPNQERSGQELLMLRALTDLRRLDLSGSAFLGNYNVADLVQELRRLKVLKLQRCPLISRRLLPLLVAEMRTRRLNDSDPEVARCLELDVSATKIVSDDLLLVRRDLLKVLIKF</sequence>
<dbReference type="GeneID" id="6505097"/>
<dbReference type="InterPro" id="IPR032675">
    <property type="entry name" value="LRR_dom_sf"/>
</dbReference>
<dbReference type="SUPFAM" id="SSF52047">
    <property type="entry name" value="RNI-like"/>
    <property type="match status" value="1"/>
</dbReference>
<gene>
    <name evidence="1" type="primary">Dana\GF22436</name>
    <name evidence="1" type="synonym">dana_GLEANR_6405</name>
    <name evidence="1" type="ORF">GF22436</name>
</gene>
<dbReference type="STRING" id="7217.B3MWK1"/>
<protein>
    <recommendedName>
        <fullName evidence="3">RRM domain-containing protein</fullName>
    </recommendedName>
</protein>
<evidence type="ECO:0000313" key="2">
    <source>
        <dbReference type="Proteomes" id="UP000007801"/>
    </source>
</evidence>
<dbReference type="InParanoid" id="B3MWK1"/>
<dbReference type="GO" id="GO:0031146">
    <property type="term" value="P:SCF-dependent proteasomal ubiquitin-dependent protein catabolic process"/>
    <property type="evidence" value="ECO:0007669"/>
    <property type="project" value="TreeGrafter"/>
</dbReference>
<accession>B3MWK1</accession>
<organism evidence="1 2">
    <name type="scientific">Drosophila ananassae</name>
    <name type="common">Fruit fly</name>
    <dbReference type="NCBI Taxonomy" id="7217"/>
    <lineage>
        <taxon>Eukaryota</taxon>
        <taxon>Metazoa</taxon>
        <taxon>Ecdysozoa</taxon>
        <taxon>Arthropoda</taxon>
        <taxon>Hexapoda</taxon>
        <taxon>Insecta</taxon>
        <taxon>Pterygota</taxon>
        <taxon>Neoptera</taxon>
        <taxon>Endopterygota</taxon>
        <taxon>Diptera</taxon>
        <taxon>Brachycera</taxon>
        <taxon>Muscomorpha</taxon>
        <taxon>Ephydroidea</taxon>
        <taxon>Drosophilidae</taxon>
        <taxon>Drosophila</taxon>
        <taxon>Sophophora</taxon>
    </lineage>
</organism>
<name>B3MWK1_DROAN</name>
<dbReference type="PANTHER" id="PTHR13318:SF190">
    <property type="entry name" value="PARTNER OF PAIRED, ISOFORM B"/>
    <property type="match status" value="1"/>
</dbReference>
<dbReference type="OrthoDB" id="550575at2759"/>
<evidence type="ECO:0008006" key="3">
    <source>
        <dbReference type="Google" id="ProtNLM"/>
    </source>
</evidence>
<dbReference type="GO" id="GO:0019005">
    <property type="term" value="C:SCF ubiquitin ligase complex"/>
    <property type="evidence" value="ECO:0007669"/>
    <property type="project" value="TreeGrafter"/>
</dbReference>
<reference evidence="1 2" key="1">
    <citation type="journal article" date="2007" name="Nature">
        <title>Evolution of genes and genomes on the Drosophila phylogeny.</title>
        <authorList>
            <consortium name="Drosophila 12 Genomes Consortium"/>
            <person name="Clark A.G."/>
            <person name="Eisen M.B."/>
            <person name="Smith D.R."/>
            <person name="Bergman C.M."/>
            <person name="Oliver B."/>
            <person name="Markow T.A."/>
            <person name="Kaufman T.C."/>
            <person name="Kellis M."/>
            <person name="Gelbart W."/>
            <person name="Iyer V.N."/>
            <person name="Pollard D.A."/>
            <person name="Sackton T.B."/>
            <person name="Larracuente A.M."/>
            <person name="Singh N.D."/>
            <person name="Abad J.P."/>
            <person name="Abt D.N."/>
            <person name="Adryan B."/>
            <person name="Aguade M."/>
            <person name="Akashi H."/>
            <person name="Anderson W.W."/>
            <person name="Aquadro C.F."/>
            <person name="Ardell D.H."/>
            <person name="Arguello R."/>
            <person name="Artieri C.G."/>
            <person name="Barbash D.A."/>
            <person name="Barker D."/>
            <person name="Barsanti P."/>
            <person name="Batterham P."/>
            <person name="Batzoglou S."/>
            <person name="Begun D."/>
            <person name="Bhutkar A."/>
            <person name="Blanco E."/>
            <person name="Bosak S.A."/>
            <person name="Bradley R.K."/>
            <person name="Brand A.D."/>
            <person name="Brent M.R."/>
            <person name="Brooks A.N."/>
            <person name="Brown R.H."/>
            <person name="Butlin R.K."/>
            <person name="Caggese C."/>
            <person name="Calvi B.R."/>
            <person name="Bernardo de Carvalho A."/>
            <person name="Caspi A."/>
            <person name="Castrezana S."/>
            <person name="Celniker S.E."/>
            <person name="Chang J.L."/>
            <person name="Chapple C."/>
            <person name="Chatterji S."/>
            <person name="Chinwalla A."/>
            <person name="Civetta A."/>
            <person name="Clifton S.W."/>
            <person name="Comeron J.M."/>
            <person name="Costello J.C."/>
            <person name="Coyne J.A."/>
            <person name="Daub J."/>
            <person name="David R.G."/>
            <person name="Delcher A.L."/>
            <person name="Delehaunty K."/>
            <person name="Do C.B."/>
            <person name="Ebling H."/>
            <person name="Edwards K."/>
            <person name="Eickbush T."/>
            <person name="Evans J.D."/>
            <person name="Filipski A."/>
            <person name="Findeiss S."/>
            <person name="Freyhult E."/>
            <person name="Fulton L."/>
            <person name="Fulton R."/>
            <person name="Garcia A.C."/>
            <person name="Gardiner A."/>
            <person name="Garfield D.A."/>
            <person name="Garvin B.E."/>
            <person name="Gibson G."/>
            <person name="Gilbert D."/>
            <person name="Gnerre S."/>
            <person name="Godfrey J."/>
            <person name="Good R."/>
            <person name="Gotea V."/>
            <person name="Gravely B."/>
            <person name="Greenberg A.J."/>
            <person name="Griffiths-Jones S."/>
            <person name="Gross S."/>
            <person name="Guigo R."/>
            <person name="Gustafson E.A."/>
            <person name="Haerty W."/>
            <person name="Hahn M.W."/>
            <person name="Halligan D.L."/>
            <person name="Halpern A.L."/>
            <person name="Halter G.M."/>
            <person name="Han M.V."/>
            <person name="Heger A."/>
            <person name="Hillier L."/>
            <person name="Hinrichs A.S."/>
            <person name="Holmes I."/>
            <person name="Hoskins R.A."/>
            <person name="Hubisz M.J."/>
            <person name="Hultmark D."/>
            <person name="Huntley M.A."/>
            <person name="Jaffe D.B."/>
            <person name="Jagadeeshan S."/>
            <person name="Jeck W.R."/>
            <person name="Johnson J."/>
            <person name="Jones C.D."/>
            <person name="Jordan W.C."/>
            <person name="Karpen G.H."/>
            <person name="Kataoka E."/>
            <person name="Keightley P.D."/>
            <person name="Kheradpour P."/>
            <person name="Kirkness E.F."/>
            <person name="Koerich L.B."/>
            <person name="Kristiansen K."/>
            <person name="Kudrna D."/>
            <person name="Kulathinal R.J."/>
            <person name="Kumar S."/>
            <person name="Kwok R."/>
            <person name="Lander E."/>
            <person name="Langley C.H."/>
            <person name="Lapoint R."/>
            <person name="Lazzaro B.P."/>
            <person name="Lee S.J."/>
            <person name="Levesque L."/>
            <person name="Li R."/>
            <person name="Lin C.F."/>
            <person name="Lin M.F."/>
            <person name="Lindblad-Toh K."/>
            <person name="Llopart A."/>
            <person name="Long M."/>
            <person name="Low L."/>
            <person name="Lozovsky E."/>
            <person name="Lu J."/>
            <person name="Luo M."/>
            <person name="Machado C.A."/>
            <person name="Makalowski W."/>
            <person name="Marzo M."/>
            <person name="Matsuda M."/>
            <person name="Matzkin L."/>
            <person name="McAllister B."/>
            <person name="McBride C.S."/>
            <person name="McKernan B."/>
            <person name="McKernan K."/>
            <person name="Mendez-Lago M."/>
            <person name="Minx P."/>
            <person name="Mollenhauer M.U."/>
            <person name="Montooth K."/>
            <person name="Mount S.M."/>
            <person name="Mu X."/>
            <person name="Myers E."/>
            <person name="Negre B."/>
            <person name="Newfeld S."/>
            <person name="Nielsen R."/>
            <person name="Noor M.A."/>
            <person name="O'Grady P."/>
            <person name="Pachter L."/>
            <person name="Papaceit M."/>
            <person name="Parisi M.J."/>
            <person name="Parisi M."/>
            <person name="Parts L."/>
            <person name="Pedersen J.S."/>
            <person name="Pesole G."/>
            <person name="Phillippy A.M."/>
            <person name="Ponting C.P."/>
            <person name="Pop M."/>
            <person name="Porcelli D."/>
            <person name="Powell J.R."/>
            <person name="Prohaska S."/>
            <person name="Pruitt K."/>
            <person name="Puig M."/>
            <person name="Quesneville H."/>
            <person name="Ram K.R."/>
            <person name="Rand D."/>
            <person name="Rasmussen M.D."/>
            <person name="Reed L.K."/>
            <person name="Reenan R."/>
            <person name="Reily A."/>
            <person name="Remington K.A."/>
            <person name="Rieger T.T."/>
            <person name="Ritchie M.G."/>
            <person name="Robin C."/>
            <person name="Rogers Y.H."/>
            <person name="Rohde C."/>
            <person name="Rozas J."/>
            <person name="Rubenfield M.J."/>
            <person name="Ruiz A."/>
            <person name="Russo S."/>
            <person name="Salzberg S.L."/>
            <person name="Sanchez-Gracia A."/>
            <person name="Saranga D.J."/>
            <person name="Sato H."/>
            <person name="Schaeffer S.W."/>
            <person name="Schatz M.C."/>
            <person name="Schlenke T."/>
            <person name="Schwartz R."/>
            <person name="Segarra C."/>
            <person name="Singh R.S."/>
            <person name="Sirot L."/>
            <person name="Sirota M."/>
            <person name="Sisneros N.B."/>
            <person name="Smith C.D."/>
            <person name="Smith T.F."/>
            <person name="Spieth J."/>
            <person name="Stage D.E."/>
            <person name="Stark A."/>
            <person name="Stephan W."/>
            <person name="Strausberg R.L."/>
            <person name="Strempel S."/>
            <person name="Sturgill D."/>
            <person name="Sutton G."/>
            <person name="Sutton G.G."/>
            <person name="Tao W."/>
            <person name="Teichmann S."/>
            <person name="Tobari Y.N."/>
            <person name="Tomimura Y."/>
            <person name="Tsolas J.M."/>
            <person name="Valente V.L."/>
            <person name="Venter E."/>
            <person name="Venter J.C."/>
            <person name="Vicario S."/>
            <person name="Vieira F.G."/>
            <person name="Vilella A.J."/>
            <person name="Villasante A."/>
            <person name="Walenz B."/>
            <person name="Wang J."/>
            <person name="Wasserman M."/>
            <person name="Watts T."/>
            <person name="Wilson D."/>
            <person name="Wilson R.K."/>
            <person name="Wing R.A."/>
            <person name="Wolfner M.F."/>
            <person name="Wong A."/>
            <person name="Wong G.K."/>
            <person name="Wu C.I."/>
            <person name="Wu G."/>
            <person name="Yamamoto D."/>
            <person name="Yang H.P."/>
            <person name="Yang S.P."/>
            <person name="Yorke J.A."/>
            <person name="Yoshida K."/>
            <person name="Zdobnov E."/>
            <person name="Zhang P."/>
            <person name="Zhang Y."/>
            <person name="Zimin A.V."/>
            <person name="Baldwin J."/>
            <person name="Abdouelleil A."/>
            <person name="Abdulkadir J."/>
            <person name="Abebe A."/>
            <person name="Abera B."/>
            <person name="Abreu J."/>
            <person name="Acer S.C."/>
            <person name="Aftuck L."/>
            <person name="Alexander A."/>
            <person name="An P."/>
            <person name="Anderson E."/>
            <person name="Anderson S."/>
            <person name="Arachi H."/>
            <person name="Azer M."/>
            <person name="Bachantsang P."/>
            <person name="Barry A."/>
            <person name="Bayul T."/>
            <person name="Berlin A."/>
            <person name="Bessette D."/>
            <person name="Bloom T."/>
            <person name="Blye J."/>
            <person name="Boguslavskiy L."/>
            <person name="Bonnet C."/>
            <person name="Boukhgalter B."/>
            <person name="Bourzgui I."/>
            <person name="Brown A."/>
            <person name="Cahill P."/>
            <person name="Channer S."/>
            <person name="Cheshatsang Y."/>
            <person name="Chuda L."/>
            <person name="Citroen M."/>
            <person name="Collymore A."/>
            <person name="Cooke P."/>
            <person name="Costello M."/>
            <person name="D'Aco K."/>
            <person name="Daza R."/>
            <person name="De Haan G."/>
            <person name="DeGray S."/>
            <person name="DeMaso C."/>
            <person name="Dhargay N."/>
            <person name="Dooley K."/>
            <person name="Dooley E."/>
            <person name="Doricent M."/>
            <person name="Dorje P."/>
            <person name="Dorjee K."/>
            <person name="Dupes A."/>
            <person name="Elong R."/>
            <person name="Falk J."/>
            <person name="Farina A."/>
            <person name="Faro S."/>
            <person name="Ferguson D."/>
            <person name="Fisher S."/>
            <person name="Foley C.D."/>
            <person name="Franke A."/>
            <person name="Friedrich D."/>
            <person name="Gadbois L."/>
            <person name="Gearin G."/>
            <person name="Gearin C.R."/>
            <person name="Giannoukos G."/>
            <person name="Goode T."/>
            <person name="Graham J."/>
            <person name="Grandbois E."/>
            <person name="Grewal S."/>
            <person name="Gyaltsen K."/>
            <person name="Hafez N."/>
            <person name="Hagos B."/>
            <person name="Hall J."/>
            <person name="Henson C."/>
            <person name="Hollinger A."/>
            <person name="Honan T."/>
            <person name="Huard M.D."/>
            <person name="Hughes L."/>
            <person name="Hurhula B."/>
            <person name="Husby M.E."/>
            <person name="Kamat A."/>
            <person name="Kanga B."/>
            <person name="Kashin S."/>
            <person name="Khazanovich D."/>
            <person name="Kisner P."/>
            <person name="Lance K."/>
            <person name="Lara M."/>
            <person name="Lee W."/>
            <person name="Lennon N."/>
            <person name="Letendre F."/>
            <person name="LeVine R."/>
            <person name="Lipovsky A."/>
            <person name="Liu X."/>
            <person name="Liu J."/>
            <person name="Liu S."/>
            <person name="Lokyitsang T."/>
            <person name="Lokyitsang Y."/>
            <person name="Lubonja R."/>
            <person name="Lui A."/>
            <person name="MacDonald P."/>
            <person name="Magnisalis V."/>
            <person name="Maru K."/>
            <person name="Matthews C."/>
            <person name="McCusker W."/>
            <person name="McDonough S."/>
            <person name="Mehta T."/>
            <person name="Meldrim J."/>
            <person name="Meneus L."/>
            <person name="Mihai O."/>
            <person name="Mihalev A."/>
            <person name="Mihova T."/>
            <person name="Mittelman R."/>
            <person name="Mlenga V."/>
            <person name="Montmayeur A."/>
            <person name="Mulrain L."/>
            <person name="Navidi A."/>
            <person name="Naylor J."/>
            <person name="Negash T."/>
            <person name="Nguyen T."/>
            <person name="Nguyen N."/>
            <person name="Nicol R."/>
            <person name="Norbu C."/>
            <person name="Norbu N."/>
            <person name="Novod N."/>
            <person name="O'Neill B."/>
            <person name="Osman S."/>
            <person name="Markiewicz E."/>
            <person name="Oyono O.L."/>
            <person name="Patti C."/>
            <person name="Phunkhang P."/>
            <person name="Pierre F."/>
            <person name="Priest M."/>
            <person name="Raghuraman S."/>
            <person name="Rege F."/>
            <person name="Reyes R."/>
            <person name="Rise C."/>
            <person name="Rogov P."/>
            <person name="Ross K."/>
            <person name="Ryan E."/>
            <person name="Settipalli S."/>
            <person name="Shea T."/>
            <person name="Sherpa N."/>
            <person name="Shi L."/>
            <person name="Shih D."/>
            <person name="Sparrow T."/>
            <person name="Spaulding J."/>
            <person name="Stalker J."/>
            <person name="Stange-Thomann N."/>
            <person name="Stavropoulos S."/>
            <person name="Stone C."/>
            <person name="Strader C."/>
            <person name="Tesfaye S."/>
            <person name="Thomson T."/>
            <person name="Thoulutsang Y."/>
            <person name="Thoulutsang D."/>
            <person name="Topham K."/>
            <person name="Topping I."/>
            <person name="Tsamla T."/>
            <person name="Vassiliev H."/>
            <person name="Vo A."/>
            <person name="Wangchuk T."/>
            <person name="Wangdi T."/>
            <person name="Weiand M."/>
            <person name="Wilkinson J."/>
            <person name="Wilson A."/>
            <person name="Yadav S."/>
            <person name="Young G."/>
            <person name="Yu Q."/>
            <person name="Zembek L."/>
            <person name="Zhong D."/>
            <person name="Zimmer A."/>
            <person name="Zwirko Z."/>
            <person name="Jaffe D.B."/>
            <person name="Alvarez P."/>
            <person name="Brockman W."/>
            <person name="Butler J."/>
            <person name="Chin C."/>
            <person name="Gnerre S."/>
            <person name="Grabherr M."/>
            <person name="Kleber M."/>
            <person name="Mauceli E."/>
            <person name="MacCallum I."/>
        </authorList>
    </citation>
    <scope>NUCLEOTIDE SEQUENCE [LARGE SCALE GENOMIC DNA]</scope>
    <source>
        <strain evidence="2">Tucson 14024-0371.13</strain>
    </source>
</reference>
<dbReference type="PANTHER" id="PTHR13318">
    <property type="entry name" value="PARTNER OF PAIRED, ISOFORM B-RELATED"/>
    <property type="match status" value="1"/>
</dbReference>
<proteinExistence type="predicted"/>
<dbReference type="FunCoup" id="B3MWK1">
    <property type="interactions" value="1"/>
</dbReference>
<dbReference type="Proteomes" id="UP000007801">
    <property type="component" value="Unassembled WGS sequence"/>
</dbReference>
<dbReference type="PhylomeDB" id="B3MWK1"/>
<keyword evidence="2" id="KW-1185">Reference proteome</keyword>
<evidence type="ECO:0000313" key="1">
    <source>
        <dbReference type="EMBL" id="EDV34986.1"/>
    </source>
</evidence>
<dbReference type="KEGG" id="dan:6505097"/>
<dbReference type="EMBL" id="CH902625">
    <property type="protein sequence ID" value="EDV34986.1"/>
    <property type="molecule type" value="Genomic_DNA"/>
</dbReference>
<dbReference type="Gene3D" id="3.80.10.10">
    <property type="entry name" value="Ribonuclease Inhibitor"/>
    <property type="match status" value="2"/>
</dbReference>
<dbReference type="OMA" id="VCPYMDE"/>
<dbReference type="AlphaFoldDB" id="B3MWK1"/>
<dbReference type="eggNOG" id="KOG1947">
    <property type="taxonomic scope" value="Eukaryota"/>
</dbReference>